<evidence type="ECO:0000256" key="3">
    <source>
        <dbReference type="ARBA" id="ARBA00022695"/>
    </source>
</evidence>
<dbReference type="InterPro" id="IPR027417">
    <property type="entry name" value="P-loop_NTPase"/>
</dbReference>
<feature type="domain" description="AAA+ ATPase" evidence="13">
    <location>
        <begin position="37"/>
        <end position="178"/>
    </location>
</feature>
<dbReference type="OrthoDB" id="9810148at2"/>
<dbReference type="InterPro" id="IPR045085">
    <property type="entry name" value="HLD_clamp_pol_III_gamma_tau"/>
</dbReference>
<name>A0A098G8D9_9GAMM</name>
<comment type="similarity">
    <text evidence="1 11">Belongs to the DnaX/STICHEL family.</text>
</comment>
<evidence type="ECO:0000256" key="4">
    <source>
        <dbReference type="ARBA" id="ARBA00022705"/>
    </source>
</evidence>
<evidence type="ECO:0000256" key="5">
    <source>
        <dbReference type="ARBA" id="ARBA00022723"/>
    </source>
</evidence>
<dbReference type="GO" id="GO:0003746">
    <property type="term" value="F:translation elongation factor activity"/>
    <property type="evidence" value="ECO:0007669"/>
    <property type="project" value="UniProtKB-KW"/>
</dbReference>
<dbReference type="HOGENOM" id="CLU_006229_6_0_6"/>
<dbReference type="Gene3D" id="3.40.50.300">
    <property type="entry name" value="P-loop containing nucleotide triphosphate hydrolases"/>
    <property type="match status" value="1"/>
</dbReference>
<keyword evidence="8 11" id="KW-0067">ATP-binding</keyword>
<dbReference type="NCBIfam" id="NF005942">
    <property type="entry name" value="PRK07994.1"/>
    <property type="match status" value="1"/>
</dbReference>
<evidence type="ECO:0000313" key="14">
    <source>
        <dbReference type="EMBL" id="CEG58748.1"/>
    </source>
</evidence>
<dbReference type="PANTHER" id="PTHR11669">
    <property type="entry name" value="REPLICATION FACTOR C / DNA POLYMERASE III GAMMA-TAU SUBUNIT"/>
    <property type="match status" value="1"/>
</dbReference>
<dbReference type="SUPFAM" id="SSF52540">
    <property type="entry name" value="P-loop containing nucleoside triphosphate hydrolases"/>
    <property type="match status" value="1"/>
</dbReference>
<dbReference type="CDD" id="cd18137">
    <property type="entry name" value="HLD_clamp_pol_III_gamma_tau"/>
    <property type="match status" value="1"/>
</dbReference>
<protein>
    <recommendedName>
        <fullName evidence="11">DNA polymerase III subunit gamma/tau</fullName>
        <ecNumber evidence="11">2.7.7.7</ecNumber>
    </recommendedName>
</protein>
<keyword evidence="15" id="KW-1185">Reference proteome</keyword>
<dbReference type="NCBIfam" id="NF004046">
    <property type="entry name" value="PRK05563.1"/>
    <property type="match status" value="1"/>
</dbReference>
<organism evidence="14 15">
    <name type="scientific">Legionella fallonii LLAP-10</name>
    <dbReference type="NCBI Taxonomy" id="1212491"/>
    <lineage>
        <taxon>Bacteria</taxon>
        <taxon>Pseudomonadati</taxon>
        <taxon>Pseudomonadota</taxon>
        <taxon>Gammaproteobacteria</taxon>
        <taxon>Legionellales</taxon>
        <taxon>Legionellaceae</taxon>
        <taxon>Legionella</taxon>
    </lineage>
</organism>
<dbReference type="InterPro" id="IPR022754">
    <property type="entry name" value="DNA_pol_III_gamma-3"/>
</dbReference>
<dbReference type="KEGG" id="lfa:LFA_3416"/>
<feature type="compositionally biased region" description="Polar residues" evidence="12">
    <location>
        <begin position="370"/>
        <end position="391"/>
    </location>
</feature>
<keyword evidence="14" id="KW-0251">Elongation factor</keyword>
<evidence type="ECO:0000256" key="7">
    <source>
        <dbReference type="ARBA" id="ARBA00022833"/>
    </source>
</evidence>
<accession>A0A098G8D9</accession>
<sequence length="605" mass="67012">MSYLALARKWRPRTFSQLVGQEHINKALINALNQQRLHHAYLFTGTRGVGKTSVARILAKALNCEIGISATPCLQCDACLAIEQGRFIDLIEIDGASKTRVEDTRELLDNVQYAPASGRFKIYLIDEVHMLSQHSFNALLKTLEEPPLHVKFILATTDPQKLPVTILSRCLQFNLKHLSVELISQQLELILKDEHLDYETLALNILAQAAHGSMRDALSLLDQAITSCDVKLLANDVKMILGYTQQDYAIKLIQALAEQNATNLLQLSQQIANEGGHFQYVLDELLNYFHLINIYQNIGDQNALISPSMEVKSLANQFSKEDIQLFYQIALKGCEEIHLAPTLAIGFNMTMLRMLTFKPAPPANTPPLAFQQNSSTAPSTTDKAPPQNATKNTERAVSENTLNRTNEQDDTVNKESAEPISPVMGNLLPVPSITTKAETKHAAPQTEQNTPLVHEDLNTAPVPQSPSAEGTFLQPNKIDDWNSIVSQLKLAGLALNAIENAEFVAKNGRDIILKVAKGHQSLFSPTILSRIEAALANYYQTPVKITLQSNDAVHATPAQHKEKLTQEKQQGAEQALQNDPLLQQIKKEFSAELVKNSIVPLKDDL</sequence>
<dbReference type="EC" id="2.7.7.7" evidence="11"/>
<dbReference type="Gene3D" id="1.10.8.60">
    <property type="match status" value="1"/>
</dbReference>
<dbReference type="InterPro" id="IPR050238">
    <property type="entry name" value="DNA_Rep/Repair_Clamp_Loader"/>
</dbReference>
<gene>
    <name evidence="11 14" type="primary">dnaX</name>
    <name evidence="14" type="ORF">LFA_3416</name>
</gene>
<dbReference type="FunFam" id="1.10.8.60:FF:000013">
    <property type="entry name" value="DNA polymerase III subunit gamma/tau"/>
    <property type="match status" value="1"/>
</dbReference>
<dbReference type="InterPro" id="IPR038249">
    <property type="entry name" value="PolIII_tau_V_sf"/>
</dbReference>
<keyword evidence="4 11" id="KW-0235">DNA replication</keyword>
<dbReference type="STRING" id="1212491.LFA_3416"/>
<dbReference type="RefSeq" id="WP_045096996.1">
    <property type="nucleotide sequence ID" value="NZ_LN614827.1"/>
</dbReference>
<evidence type="ECO:0000259" key="13">
    <source>
        <dbReference type="SMART" id="SM00382"/>
    </source>
</evidence>
<evidence type="ECO:0000256" key="2">
    <source>
        <dbReference type="ARBA" id="ARBA00022679"/>
    </source>
</evidence>
<dbReference type="InterPro" id="IPR012763">
    <property type="entry name" value="DNA_pol_III_sug/sutau_N"/>
</dbReference>
<dbReference type="Pfam" id="PF12170">
    <property type="entry name" value="DNA_pol3_tau_5"/>
    <property type="match status" value="1"/>
</dbReference>
<dbReference type="SMART" id="SM00382">
    <property type="entry name" value="AAA"/>
    <property type="match status" value="1"/>
</dbReference>
<dbReference type="PRINTS" id="PR00300">
    <property type="entry name" value="CLPPROTEASEA"/>
</dbReference>
<keyword evidence="2 11" id="KW-0808">Transferase</keyword>
<dbReference type="GO" id="GO:0003887">
    <property type="term" value="F:DNA-directed DNA polymerase activity"/>
    <property type="evidence" value="ECO:0007669"/>
    <property type="project" value="UniProtKB-KW"/>
</dbReference>
<dbReference type="Pfam" id="PF12169">
    <property type="entry name" value="DNA_pol3_gamma3"/>
    <property type="match status" value="1"/>
</dbReference>
<keyword evidence="14" id="KW-0648">Protein biosynthesis</keyword>
<dbReference type="GO" id="GO:0005524">
    <property type="term" value="F:ATP binding"/>
    <property type="evidence" value="ECO:0007669"/>
    <property type="project" value="UniProtKB-KW"/>
</dbReference>
<evidence type="ECO:0000256" key="11">
    <source>
        <dbReference type="RuleBase" id="RU364063"/>
    </source>
</evidence>
<evidence type="ECO:0000256" key="8">
    <source>
        <dbReference type="ARBA" id="ARBA00022840"/>
    </source>
</evidence>
<keyword evidence="7" id="KW-0862">Zinc</keyword>
<keyword evidence="5" id="KW-0479">Metal-binding</keyword>
<dbReference type="Pfam" id="PF22608">
    <property type="entry name" value="DNAX_ATPase_lid"/>
    <property type="match status" value="1"/>
</dbReference>
<keyword evidence="9 11" id="KW-0239">DNA-directed DNA polymerase</keyword>
<evidence type="ECO:0000256" key="10">
    <source>
        <dbReference type="ARBA" id="ARBA00049244"/>
    </source>
</evidence>
<keyword evidence="3 11" id="KW-0548">Nucleotidyltransferase</keyword>
<dbReference type="Gene3D" id="1.20.272.10">
    <property type="match status" value="1"/>
</dbReference>
<dbReference type="SUPFAM" id="SSF48019">
    <property type="entry name" value="post-AAA+ oligomerization domain-like"/>
    <property type="match status" value="1"/>
</dbReference>
<dbReference type="FunFam" id="3.40.50.300:FF:000014">
    <property type="entry name" value="DNA polymerase III subunit gamma/tau"/>
    <property type="match status" value="1"/>
</dbReference>
<dbReference type="InterPro" id="IPR001270">
    <property type="entry name" value="ClpA/B"/>
</dbReference>
<dbReference type="NCBIfam" id="TIGR02397">
    <property type="entry name" value="dnaX_nterm"/>
    <property type="match status" value="1"/>
</dbReference>
<comment type="subunit">
    <text evidence="11">DNA polymerase III contains a core (composed of alpha, epsilon and theta chains) that associates with a tau subunit. This core dimerizes to form the POLIII' complex. PolIII' associates with the gamma complex (composed of gamma, delta, delta', psi and chi chains) and with the beta chain to form the complete DNA polymerase III complex.</text>
</comment>
<dbReference type="Gene3D" id="3.30.300.150">
    <property type="entry name" value="DNA polymerase III, tau subunit, domain V"/>
    <property type="match status" value="1"/>
</dbReference>
<proteinExistence type="inferred from homology"/>
<evidence type="ECO:0000313" key="15">
    <source>
        <dbReference type="Proteomes" id="UP000032430"/>
    </source>
</evidence>
<dbReference type="FunFam" id="1.20.272.10:FF:000003">
    <property type="entry name" value="DNA polymerase III subunit gamma/tau"/>
    <property type="match status" value="1"/>
</dbReference>
<comment type="function">
    <text evidence="11">DNA polymerase III is a complex, multichain enzyme responsible for most of the replicative synthesis in bacteria. This DNA polymerase also exhibits 3' to 5' exonuclease activity.</text>
</comment>
<dbReference type="InterPro" id="IPR021029">
    <property type="entry name" value="DNA_pol_III_tau_dom-5"/>
</dbReference>
<dbReference type="GO" id="GO:0006261">
    <property type="term" value="P:DNA-templated DNA replication"/>
    <property type="evidence" value="ECO:0007669"/>
    <property type="project" value="TreeGrafter"/>
</dbReference>
<dbReference type="GO" id="GO:0003677">
    <property type="term" value="F:DNA binding"/>
    <property type="evidence" value="ECO:0007669"/>
    <property type="project" value="InterPro"/>
</dbReference>
<dbReference type="AlphaFoldDB" id="A0A098G8D9"/>
<reference evidence="15" key="1">
    <citation type="submission" date="2014-09" db="EMBL/GenBank/DDBJ databases">
        <authorList>
            <person name="Gomez-Valero L."/>
        </authorList>
    </citation>
    <scope>NUCLEOTIDE SEQUENCE [LARGE SCALE GENOMIC DNA]</scope>
    <source>
        <strain evidence="15">ATCC700992</strain>
    </source>
</reference>
<evidence type="ECO:0000256" key="1">
    <source>
        <dbReference type="ARBA" id="ARBA00006360"/>
    </source>
</evidence>
<dbReference type="InterPro" id="IPR003593">
    <property type="entry name" value="AAA+_ATPase"/>
</dbReference>
<dbReference type="EMBL" id="LN614827">
    <property type="protein sequence ID" value="CEG58748.1"/>
    <property type="molecule type" value="Genomic_DNA"/>
</dbReference>
<dbReference type="PANTHER" id="PTHR11669:SF0">
    <property type="entry name" value="PROTEIN STICHEL-LIKE 2"/>
    <property type="match status" value="1"/>
</dbReference>
<dbReference type="GO" id="GO:0009360">
    <property type="term" value="C:DNA polymerase III complex"/>
    <property type="evidence" value="ECO:0007669"/>
    <property type="project" value="InterPro"/>
</dbReference>
<keyword evidence="6 11" id="KW-0547">Nucleotide-binding</keyword>
<evidence type="ECO:0000256" key="12">
    <source>
        <dbReference type="SAM" id="MobiDB-lite"/>
    </source>
</evidence>
<dbReference type="InterPro" id="IPR008921">
    <property type="entry name" value="DNA_pol3_clamp-load_cplx_C"/>
</dbReference>
<evidence type="ECO:0000256" key="9">
    <source>
        <dbReference type="ARBA" id="ARBA00022932"/>
    </source>
</evidence>
<comment type="catalytic activity">
    <reaction evidence="10 11">
        <text>DNA(n) + a 2'-deoxyribonucleoside 5'-triphosphate = DNA(n+1) + diphosphate</text>
        <dbReference type="Rhea" id="RHEA:22508"/>
        <dbReference type="Rhea" id="RHEA-COMP:17339"/>
        <dbReference type="Rhea" id="RHEA-COMP:17340"/>
        <dbReference type="ChEBI" id="CHEBI:33019"/>
        <dbReference type="ChEBI" id="CHEBI:61560"/>
        <dbReference type="ChEBI" id="CHEBI:173112"/>
        <dbReference type="EC" id="2.7.7.7"/>
    </reaction>
</comment>
<feature type="region of interest" description="Disordered" evidence="12">
    <location>
        <begin position="363"/>
        <end position="426"/>
    </location>
</feature>
<dbReference type="GO" id="GO:0046872">
    <property type="term" value="F:metal ion binding"/>
    <property type="evidence" value="ECO:0007669"/>
    <property type="project" value="UniProtKB-KW"/>
</dbReference>
<evidence type="ECO:0000256" key="6">
    <source>
        <dbReference type="ARBA" id="ARBA00022741"/>
    </source>
</evidence>
<dbReference type="Proteomes" id="UP000032430">
    <property type="component" value="Chromosome I"/>
</dbReference>
<dbReference type="Pfam" id="PF13177">
    <property type="entry name" value="DNA_pol3_delta2"/>
    <property type="match status" value="1"/>
</dbReference>
<dbReference type="CDD" id="cd00009">
    <property type="entry name" value="AAA"/>
    <property type="match status" value="1"/>
</dbReference>